<evidence type="ECO:0000256" key="7">
    <source>
        <dbReference type="SAM" id="SignalP"/>
    </source>
</evidence>
<evidence type="ECO:0000256" key="3">
    <source>
        <dbReference type="ARBA" id="ARBA00022448"/>
    </source>
</evidence>
<dbReference type="EMBL" id="VDCQ01000003">
    <property type="protein sequence ID" value="TNJ67868.1"/>
    <property type="molecule type" value="Genomic_DNA"/>
</dbReference>
<sequence length="329" mass="35442">MFKSRKHIGLLSAILAISLTASACGGNKESTNQVAGSAAETSAPGSSTAAKPVAEKKVKDAMGNEVTIPANPKRIIASYLEDPLLVLGEKPVAQWMVANGTQLYLEKELSGVPTIPSTLPPETVLSFSPDLLLIGNESQVAKGLYEQYSKIAPTYVLGDEIVGDWRKTLLKMAELLNKTDIAEKALKEYEDKAKTTRDKVKQTIGDKSAAILWLSKKTFYVVNGKVASGAVLYGDLGMKSPNILAVLPDAKANWVSISLEKLAELDADYIFLVNSDKGQAGNLEEPLWRNIPAVKAGHVYEFDRSGSWLYNGLIAGSKVMDDVVKSLSK</sequence>
<dbReference type="PROSITE" id="PS51257">
    <property type="entry name" value="PROKAR_LIPOPROTEIN"/>
    <property type="match status" value="1"/>
</dbReference>
<feature type="domain" description="Fe/B12 periplasmic-binding" evidence="8">
    <location>
        <begin position="72"/>
        <end position="329"/>
    </location>
</feature>
<evidence type="ECO:0000313" key="9">
    <source>
        <dbReference type="EMBL" id="TNJ67868.1"/>
    </source>
</evidence>
<dbReference type="InterPro" id="IPR051313">
    <property type="entry name" value="Bact_iron-sidero_bind"/>
</dbReference>
<comment type="caution">
    <text evidence="9">The sequence shown here is derived from an EMBL/GenBank/DDBJ whole genome shotgun (WGS) entry which is preliminary data.</text>
</comment>
<dbReference type="PROSITE" id="PS50983">
    <property type="entry name" value="FE_B12_PBP"/>
    <property type="match status" value="1"/>
</dbReference>
<evidence type="ECO:0000256" key="4">
    <source>
        <dbReference type="ARBA" id="ARBA00022729"/>
    </source>
</evidence>
<accession>A0A5C4TFX6</accession>
<dbReference type="GO" id="GO:0030288">
    <property type="term" value="C:outer membrane-bounded periplasmic space"/>
    <property type="evidence" value="ECO:0007669"/>
    <property type="project" value="TreeGrafter"/>
</dbReference>
<evidence type="ECO:0000256" key="6">
    <source>
        <dbReference type="SAM" id="MobiDB-lite"/>
    </source>
</evidence>
<evidence type="ECO:0000313" key="10">
    <source>
        <dbReference type="Proteomes" id="UP000307943"/>
    </source>
</evidence>
<feature type="signal peptide" evidence="7">
    <location>
        <begin position="1"/>
        <end position="23"/>
    </location>
</feature>
<keyword evidence="10" id="KW-1185">Reference proteome</keyword>
<name>A0A5C4TFX6_9BACL</name>
<keyword evidence="5" id="KW-0175">Coiled coil</keyword>
<dbReference type="OrthoDB" id="2417096at2"/>
<evidence type="ECO:0000256" key="1">
    <source>
        <dbReference type="ARBA" id="ARBA00004196"/>
    </source>
</evidence>
<proteinExistence type="inferred from homology"/>
<dbReference type="Gene3D" id="3.40.50.1980">
    <property type="entry name" value="Nitrogenase molybdenum iron protein domain"/>
    <property type="match status" value="2"/>
</dbReference>
<dbReference type="GO" id="GO:1901678">
    <property type="term" value="P:iron coordination entity transport"/>
    <property type="evidence" value="ECO:0007669"/>
    <property type="project" value="UniProtKB-ARBA"/>
</dbReference>
<dbReference type="InterPro" id="IPR002491">
    <property type="entry name" value="ABC_transptr_periplasmic_BD"/>
</dbReference>
<reference evidence="9 10" key="1">
    <citation type="submission" date="2019-05" db="EMBL/GenBank/DDBJ databases">
        <title>We sequenced the genome of Paenibacillus hemerocallicola KCTC 33185 for further insight into its adaptation and study the phylogeny of Paenibacillus.</title>
        <authorList>
            <person name="Narsing Rao M.P."/>
        </authorList>
    </citation>
    <scope>NUCLEOTIDE SEQUENCE [LARGE SCALE GENOMIC DNA]</scope>
    <source>
        <strain evidence="9 10">KCTC 33185</strain>
    </source>
</reference>
<keyword evidence="4 7" id="KW-0732">Signal</keyword>
<dbReference type="AlphaFoldDB" id="A0A5C4TFX6"/>
<organism evidence="9 10">
    <name type="scientific">Paenibacillus hemerocallicola</name>
    <dbReference type="NCBI Taxonomy" id="1172614"/>
    <lineage>
        <taxon>Bacteria</taxon>
        <taxon>Bacillati</taxon>
        <taxon>Bacillota</taxon>
        <taxon>Bacilli</taxon>
        <taxon>Bacillales</taxon>
        <taxon>Paenibacillaceae</taxon>
        <taxon>Paenibacillus</taxon>
    </lineage>
</organism>
<dbReference type="PANTHER" id="PTHR30532:SF29">
    <property type="entry name" value="FE(3+) DICITRATE-BINDING PERIPLASMIC PROTEIN"/>
    <property type="match status" value="1"/>
</dbReference>
<evidence type="ECO:0000259" key="8">
    <source>
        <dbReference type="PROSITE" id="PS50983"/>
    </source>
</evidence>
<keyword evidence="3" id="KW-0813">Transport</keyword>
<evidence type="ECO:0000256" key="2">
    <source>
        <dbReference type="ARBA" id="ARBA00008814"/>
    </source>
</evidence>
<evidence type="ECO:0000256" key="5">
    <source>
        <dbReference type="SAM" id="Coils"/>
    </source>
</evidence>
<dbReference type="PANTHER" id="PTHR30532">
    <property type="entry name" value="IRON III DICITRATE-BINDING PERIPLASMIC PROTEIN"/>
    <property type="match status" value="1"/>
</dbReference>
<feature type="region of interest" description="Disordered" evidence="6">
    <location>
        <begin position="28"/>
        <end position="50"/>
    </location>
</feature>
<dbReference type="Proteomes" id="UP000307943">
    <property type="component" value="Unassembled WGS sequence"/>
</dbReference>
<dbReference type="SUPFAM" id="SSF53807">
    <property type="entry name" value="Helical backbone' metal receptor"/>
    <property type="match status" value="1"/>
</dbReference>
<feature type="coiled-coil region" evidence="5">
    <location>
        <begin position="172"/>
        <end position="206"/>
    </location>
</feature>
<feature type="chain" id="PRO_5022668545" evidence="7">
    <location>
        <begin position="24"/>
        <end position="329"/>
    </location>
</feature>
<comment type="similarity">
    <text evidence="2">Belongs to the bacterial solute-binding protein 8 family.</text>
</comment>
<protein>
    <submittedName>
        <fullName evidence="9">ABC transporter substrate-binding protein</fullName>
    </submittedName>
</protein>
<feature type="compositionally biased region" description="Polar residues" evidence="6">
    <location>
        <begin position="28"/>
        <end position="49"/>
    </location>
</feature>
<comment type="subcellular location">
    <subcellularLocation>
        <location evidence="1">Cell envelope</location>
    </subcellularLocation>
</comment>
<gene>
    <name evidence="9" type="ORF">FE784_03255</name>
</gene>
<dbReference type="Pfam" id="PF01497">
    <property type="entry name" value="Peripla_BP_2"/>
    <property type="match status" value="1"/>
</dbReference>